<protein>
    <submittedName>
        <fullName evidence="1">Uncharacterized protein</fullName>
    </submittedName>
</protein>
<keyword evidence="2" id="KW-1185">Reference proteome</keyword>
<gene>
    <name evidence="1" type="ORF">CDL12_30032</name>
</gene>
<sequence>MSSINMCPTSGFMSNGFDSIMYRSISCTLHILLHFNLFTNGRSPHFSVAFTNGSISSYYTTEIKNYAPSIIIKIPPELLHSQPATAKKPKHFSSMPKLYH</sequence>
<name>A0A2G9FWS0_9LAMI</name>
<evidence type="ECO:0000313" key="1">
    <source>
        <dbReference type="EMBL" id="PIM97498.1"/>
    </source>
</evidence>
<accession>A0A2G9FWS0</accession>
<evidence type="ECO:0000313" key="2">
    <source>
        <dbReference type="Proteomes" id="UP000231279"/>
    </source>
</evidence>
<comment type="caution">
    <text evidence="1">The sequence shown here is derived from an EMBL/GenBank/DDBJ whole genome shotgun (WGS) entry which is preliminary data.</text>
</comment>
<dbReference type="AlphaFoldDB" id="A0A2G9FWS0"/>
<reference evidence="2" key="1">
    <citation type="journal article" date="2018" name="Gigascience">
        <title>Genome assembly of the Pink Ipe (Handroanthus impetiginosus, Bignoniaceae), a highly valued, ecologically keystone Neotropical timber forest tree.</title>
        <authorList>
            <person name="Silva-Junior O.B."/>
            <person name="Grattapaglia D."/>
            <person name="Novaes E."/>
            <person name="Collevatti R.G."/>
        </authorList>
    </citation>
    <scope>NUCLEOTIDE SEQUENCE [LARGE SCALE GENOMIC DNA]</scope>
    <source>
        <strain evidence="2">cv. UFG-1</strain>
    </source>
</reference>
<dbReference type="EMBL" id="NKXS01009577">
    <property type="protein sequence ID" value="PIM97498.1"/>
    <property type="molecule type" value="Genomic_DNA"/>
</dbReference>
<organism evidence="1 2">
    <name type="scientific">Handroanthus impetiginosus</name>
    <dbReference type="NCBI Taxonomy" id="429701"/>
    <lineage>
        <taxon>Eukaryota</taxon>
        <taxon>Viridiplantae</taxon>
        <taxon>Streptophyta</taxon>
        <taxon>Embryophyta</taxon>
        <taxon>Tracheophyta</taxon>
        <taxon>Spermatophyta</taxon>
        <taxon>Magnoliopsida</taxon>
        <taxon>eudicotyledons</taxon>
        <taxon>Gunneridae</taxon>
        <taxon>Pentapetalae</taxon>
        <taxon>asterids</taxon>
        <taxon>lamiids</taxon>
        <taxon>Lamiales</taxon>
        <taxon>Bignoniaceae</taxon>
        <taxon>Crescentiina</taxon>
        <taxon>Tabebuia alliance</taxon>
        <taxon>Handroanthus</taxon>
    </lineage>
</organism>
<proteinExistence type="predicted"/>
<dbReference type="Proteomes" id="UP000231279">
    <property type="component" value="Unassembled WGS sequence"/>
</dbReference>